<feature type="compositionally biased region" description="Basic and acidic residues" evidence="1">
    <location>
        <begin position="280"/>
        <end position="294"/>
    </location>
</feature>
<gene>
    <name evidence="2" type="ORF">C8D77_111149</name>
</gene>
<feature type="compositionally biased region" description="Pro residues" evidence="1">
    <location>
        <begin position="261"/>
        <end position="273"/>
    </location>
</feature>
<organism evidence="2 3">
    <name type="scientific">Rhizobium loti</name>
    <name type="common">Mesorhizobium loti</name>
    <dbReference type="NCBI Taxonomy" id="381"/>
    <lineage>
        <taxon>Bacteria</taxon>
        <taxon>Pseudomonadati</taxon>
        <taxon>Pseudomonadota</taxon>
        <taxon>Alphaproteobacteria</taxon>
        <taxon>Hyphomicrobiales</taxon>
        <taxon>Phyllobacteriaceae</taxon>
        <taxon>Mesorhizobium</taxon>
    </lineage>
</organism>
<dbReference type="RefSeq" id="WP_109670501.1">
    <property type="nucleotide sequence ID" value="NZ_QGGH01000011.1"/>
</dbReference>
<sequence length="371" mass="40296">MNDRPNLTALVAGASISAIIPTNLEETWRLSTMIVEAGVAPQALVGREPAETAAPEVWQRWGKKATSAVAIVIMSGAELGLPPMVALRSFTVIGGKPALYGDGLINVVRKSGRAKSLELGYLRDASKEALINLGLHKDVVAGMNTVDERTIGWCKAVRIDTGEMKVEAYSVADAKTAGLWDDRATRRGKVWKNNQQVWDDVPNDTSWHRHPKRMLQWRAAGFGLRELFGDVLGGIRDEFEASESIGGGVIEHHEEAAPARLSPPSPPSPPSPDAPATAEQHADERAEQGQHDDGAEVSENEGEGDGEPFDFGAFFESFQIALAGAKNEVQVEEIWTEFDVEARFQDDADSRQLADRIKERRLSALNPLSSG</sequence>
<evidence type="ECO:0000313" key="3">
    <source>
        <dbReference type="Proteomes" id="UP000245631"/>
    </source>
</evidence>
<dbReference type="EMBL" id="QGGH01000011">
    <property type="protein sequence ID" value="PWJ88426.1"/>
    <property type="molecule type" value="Genomic_DNA"/>
</dbReference>
<comment type="caution">
    <text evidence="2">The sequence shown here is derived from an EMBL/GenBank/DDBJ whole genome shotgun (WGS) entry which is preliminary data.</text>
</comment>
<reference evidence="2 3" key="1">
    <citation type="submission" date="2018-05" db="EMBL/GenBank/DDBJ databases">
        <title>Genomic Encyclopedia of Type Strains, Phase IV (KMG-IV): sequencing the most valuable type-strain genomes for metagenomic binning, comparative biology and taxonomic classification.</title>
        <authorList>
            <person name="Goeker M."/>
        </authorList>
    </citation>
    <scope>NUCLEOTIDE SEQUENCE [LARGE SCALE GENOMIC DNA]</scope>
    <source>
        <strain evidence="2 3">DSM 2626</strain>
    </source>
</reference>
<feature type="region of interest" description="Disordered" evidence="1">
    <location>
        <begin position="255"/>
        <end position="310"/>
    </location>
</feature>
<evidence type="ECO:0000256" key="1">
    <source>
        <dbReference type="SAM" id="MobiDB-lite"/>
    </source>
</evidence>
<feature type="compositionally biased region" description="Acidic residues" evidence="1">
    <location>
        <begin position="295"/>
        <end position="308"/>
    </location>
</feature>
<dbReference type="Proteomes" id="UP000245631">
    <property type="component" value="Unassembled WGS sequence"/>
</dbReference>
<dbReference type="GeneID" id="61054922"/>
<name>A0A8E2W878_RHILI</name>
<dbReference type="AlphaFoldDB" id="A0A8E2W878"/>
<accession>A0A8E2W878</accession>
<proteinExistence type="predicted"/>
<protein>
    <submittedName>
        <fullName evidence="2">Uncharacterized protein</fullName>
    </submittedName>
</protein>
<evidence type="ECO:0000313" key="2">
    <source>
        <dbReference type="EMBL" id="PWJ88426.1"/>
    </source>
</evidence>